<dbReference type="AlphaFoldDB" id="A0AA37TV06"/>
<dbReference type="InterPro" id="IPR006750">
    <property type="entry name" value="YdcZ"/>
</dbReference>
<proteinExistence type="predicted"/>
<organism evidence="2 3">
    <name type="scientific">Cypionkella aquatica</name>
    <dbReference type="NCBI Taxonomy" id="1756042"/>
    <lineage>
        <taxon>Bacteria</taxon>
        <taxon>Pseudomonadati</taxon>
        <taxon>Pseudomonadota</taxon>
        <taxon>Alphaproteobacteria</taxon>
        <taxon>Rhodobacterales</taxon>
        <taxon>Paracoccaceae</taxon>
        <taxon>Cypionkella</taxon>
    </lineage>
</organism>
<feature type="transmembrane region" description="Helical" evidence="1">
    <location>
        <begin position="6"/>
        <end position="25"/>
    </location>
</feature>
<evidence type="ECO:0008006" key="4">
    <source>
        <dbReference type="Google" id="ProtNLM"/>
    </source>
</evidence>
<dbReference type="Proteomes" id="UP001157355">
    <property type="component" value="Unassembled WGS sequence"/>
</dbReference>
<comment type="caution">
    <text evidence="2">The sequence shown here is derived from an EMBL/GenBank/DDBJ whole genome shotgun (WGS) entry which is preliminary data.</text>
</comment>
<evidence type="ECO:0000313" key="2">
    <source>
        <dbReference type="EMBL" id="GLS86370.1"/>
    </source>
</evidence>
<name>A0AA37TV06_9RHOB</name>
<accession>A0AA37TV06</accession>
<sequence length="149" mass="15301">MSADTLRYASIMLLAGIGIPILAALNAQLGARIGGPVAASVVLFAVAFSACVIVLLFSGQAQAFAAMSAQPKHLFMAGLFVAFYVLSVTWVAPRFGVGNAVFCVLLGQMIAATMIDHFGLFGAVVRTVSLTRGIGLAAMVAGLALIQRG</sequence>
<evidence type="ECO:0000313" key="3">
    <source>
        <dbReference type="Proteomes" id="UP001157355"/>
    </source>
</evidence>
<dbReference type="Pfam" id="PF04657">
    <property type="entry name" value="DMT_YdcZ"/>
    <property type="match status" value="1"/>
</dbReference>
<dbReference type="GO" id="GO:0005886">
    <property type="term" value="C:plasma membrane"/>
    <property type="evidence" value="ECO:0007669"/>
    <property type="project" value="TreeGrafter"/>
</dbReference>
<feature type="transmembrane region" description="Helical" evidence="1">
    <location>
        <begin position="100"/>
        <end position="123"/>
    </location>
</feature>
<evidence type="ECO:0000256" key="1">
    <source>
        <dbReference type="SAM" id="Phobius"/>
    </source>
</evidence>
<reference evidence="2 3" key="1">
    <citation type="journal article" date="2014" name="Int. J. Syst. Evol. Microbiol.">
        <title>Complete genome sequence of Corynebacterium casei LMG S-19264T (=DSM 44701T), isolated from a smear-ripened cheese.</title>
        <authorList>
            <consortium name="US DOE Joint Genome Institute (JGI-PGF)"/>
            <person name="Walter F."/>
            <person name="Albersmeier A."/>
            <person name="Kalinowski J."/>
            <person name="Ruckert C."/>
        </authorList>
    </citation>
    <scope>NUCLEOTIDE SEQUENCE [LARGE SCALE GENOMIC DNA]</scope>
    <source>
        <strain evidence="2 3">NBRC 111766</strain>
    </source>
</reference>
<dbReference type="RefSeq" id="WP_284324571.1">
    <property type="nucleotide sequence ID" value="NZ_BSPP01000004.1"/>
</dbReference>
<feature type="transmembrane region" description="Helical" evidence="1">
    <location>
        <begin position="37"/>
        <end position="61"/>
    </location>
</feature>
<keyword evidence="1" id="KW-0812">Transmembrane</keyword>
<keyword evidence="1" id="KW-1133">Transmembrane helix</keyword>
<protein>
    <recommendedName>
        <fullName evidence="4">Transporter family-2 protein</fullName>
    </recommendedName>
</protein>
<gene>
    <name evidence="2" type="ORF">GCM10010873_13440</name>
</gene>
<dbReference type="EMBL" id="BSPP01000004">
    <property type="protein sequence ID" value="GLS86370.1"/>
    <property type="molecule type" value="Genomic_DNA"/>
</dbReference>
<dbReference type="PANTHER" id="PTHR34821">
    <property type="entry name" value="INNER MEMBRANE PROTEIN YDCZ"/>
    <property type="match status" value="1"/>
</dbReference>
<keyword evidence="1" id="KW-0472">Membrane</keyword>
<feature type="transmembrane region" description="Helical" evidence="1">
    <location>
        <begin position="73"/>
        <end position="93"/>
    </location>
</feature>
<dbReference type="PANTHER" id="PTHR34821:SF2">
    <property type="entry name" value="INNER MEMBRANE PROTEIN YDCZ"/>
    <property type="match status" value="1"/>
</dbReference>
<keyword evidence="3" id="KW-1185">Reference proteome</keyword>
<feature type="transmembrane region" description="Helical" evidence="1">
    <location>
        <begin position="129"/>
        <end position="146"/>
    </location>
</feature>